<dbReference type="Gene3D" id="2.40.70.10">
    <property type="entry name" value="Acid Proteases"/>
    <property type="match status" value="1"/>
</dbReference>
<sequence>MLWTYAVMASAYIRNRCFNDRLGKTPYEALTGIKPNLNNMHVFGAVCYAYVQGSKKLEPRSKEGIFVGYDKNSPAYLVYYPESTKVERVRCVKFFDSTEFDNENRQIDEEIVSLPRSTSYGEQQTGADENIEPAIPPVEGEVSRVRYPTRTHNKPAYLSEYVVESITDSSANVAIDYCYRMNDIPACYLQAVNSPDSARWKKAMDEEFDSLVSNETFTLTMVPPNREIVGGKWVYTIKSGPNDEETYKARYVAKGYSQVPGVDYHETFAPTARMSSIRVLMQHAVQNDMIVHQMDVKAAYLNAPIDCDIFVEQPKGYEKVKGNGKKLVCKLNKSLYGLKQSGRNWNATLHNYLVKEGFMQSQADPCVYHKFVDGDASKKLRRNMATYGRIDEYDESEEWTQYVERMDHYFEANDIEDKDKKRSIFLSVIGAKTYKLLRGLIRPEVPNKLSYEELSEAIKNHYVPKPSVIVQRYKFNTRVRRNDESISTFMAELRALSEHCEFGSALDEMLRDRLVCGVNEDRIQRRLLAEPTLDLKRALEIAHGMETAAKDVRDLKGEMPNKHSMNKLHGGRHSDEYKECYRCGGKHDHTKCRFKTEKCHQCEGFKRETTKAREKLSGEKGRDSEMNKVEQHQSDEELAYNLFSFKDKEKTPPYREKMTVNGIDINMEIDTGASFSVINEKTLQEISRGKGNLVLKQTEISLRTYTGEKISPKGITEVVVEYNNQVSRLPLLVLKGNGPNLIGRNWLENICLNWTSIKRLAKPNLEEVLNKYDDLFTDELGKLNGVTAKIYVDPSTKPIFCKARSVPYTMKPKIEKELERLERQETIETVQYSDWATPVVPIMKLDGSVRLCGDYKRTVNKVSRLDAYPLPKIEEVHNKLAGGKTFTELDLSHAYEQMVLDDASKDVVTINTHRGLYRYNRLPYGVSSAPGIFQRTMESLLNGIPYTGILLDNILISGPTDEEHLQNLEEVMKRLSEAGLRLKKSKCRFMQPTLECLGYRIDETGIYPVEAKVKAVQEVPTPTNVTELKAYLGLLNFYGKFLPNLSTELEPLYQLLRKNQRWKWNTEQIRAFERSKTLLQSATVLVHYDPNKKLTVSCDASPYGVGA</sequence>
<organism evidence="2 3">
    <name type="scientific">Paramuricea clavata</name>
    <name type="common">Red gorgonian</name>
    <name type="synonym">Violescent sea-whip</name>
    <dbReference type="NCBI Taxonomy" id="317549"/>
    <lineage>
        <taxon>Eukaryota</taxon>
        <taxon>Metazoa</taxon>
        <taxon>Cnidaria</taxon>
        <taxon>Anthozoa</taxon>
        <taxon>Octocorallia</taxon>
        <taxon>Malacalcyonacea</taxon>
        <taxon>Plexauridae</taxon>
        <taxon>Paramuricea</taxon>
    </lineage>
</organism>
<keyword evidence="1" id="KW-0378">Hydrolase</keyword>
<dbReference type="Pfam" id="PF17919">
    <property type="entry name" value="RT_RNaseH_2"/>
    <property type="match status" value="1"/>
</dbReference>
<dbReference type="InterPro" id="IPR043502">
    <property type="entry name" value="DNA/RNA_pol_sf"/>
</dbReference>
<dbReference type="AlphaFoldDB" id="A0A6S7JGF0"/>
<evidence type="ECO:0000256" key="1">
    <source>
        <dbReference type="ARBA" id="ARBA00022801"/>
    </source>
</evidence>
<accession>A0A6S7JGF0</accession>
<dbReference type="SUPFAM" id="SSF56672">
    <property type="entry name" value="DNA/RNA polymerases"/>
    <property type="match status" value="1"/>
</dbReference>
<comment type="caution">
    <text evidence="2">The sequence shown here is derived from an EMBL/GenBank/DDBJ whole genome shotgun (WGS) entry which is preliminary data.</text>
</comment>
<evidence type="ECO:0000313" key="2">
    <source>
        <dbReference type="EMBL" id="CAB4030147.1"/>
    </source>
</evidence>
<dbReference type="PANTHER" id="PTHR37984">
    <property type="entry name" value="PROTEIN CBG26694"/>
    <property type="match status" value="1"/>
</dbReference>
<dbReference type="FunFam" id="3.30.70.270:FF:000020">
    <property type="entry name" value="Transposon Tf2-6 polyprotein-like Protein"/>
    <property type="match status" value="1"/>
</dbReference>
<dbReference type="InterPro" id="IPR001995">
    <property type="entry name" value="Peptidase_A2_cat"/>
</dbReference>
<dbReference type="InterPro" id="IPR041577">
    <property type="entry name" value="RT_RNaseH_2"/>
</dbReference>
<dbReference type="Proteomes" id="UP001152795">
    <property type="component" value="Unassembled WGS sequence"/>
</dbReference>
<protein>
    <submittedName>
        <fullName evidence="2">Uncharacterized protein K02A2.6-like</fullName>
    </submittedName>
</protein>
<keyword evidence="3" id="KW-1185">Reference proteome</keyword>
<dbReference type="Pfam" id="PF07727">
    <property type="entry name" value="RVT_2"/>
    <property type="match status" value="1"/>
</dbReference>
<gene>
    <name evidence="2" type="ORF">PACLA_8A030375</name>
</gene>
<dbReference type="GO" id="GO:0006508">
    <property type="term" value="P:proteolysis"/>
    <property type="evidence" value="ECO:0007669"/>
    <property type="project" value="InterPro"/>
</dbReference>
<dbReference type="InterPro" id="IPR057670">
    <property type="entry name" value="SH3_retrovirus"/>
</dbReference>
<dbReference type="PROSITE" id="PS50175">
    <property type="entry name" value="ASP_PROT_RETROV"/>
    <property type="match status" value="1"/>
</dbReference>
<dbReference type="GO" id="GO:0004190">
    <property type="term" value="F:aspartic-type endopeptidase activity"/>
    <property type="evidence" value="ECO:0007669"/>
    <property type="project" value="InterPro"/>
</dbReference>
<proteinExistence type="predicted"/>
<reference evidence="2" key="1">
    <citation type="submission" date="2020-04" db="EMBL/GenBank/DDBJ databases">
        <authorList>
            <person name="Alioto T."/>
            <person name="Alioto T."/>
            <person name="Gomez Garrido J."/>
        </authorList>
    </citation>
    <scope>NUCLEOTIDE SEQUENCE</scope>
    <source>
        <strain evidence="2">A484AB</strain>
    </source>
</reference>
<dbReference type="InterPro" id="IPR043128">
    <property type="entry name" value="Rev_trsase/Diguanyl_cyclase"/>
</dbReference>
<dbReference type="InterPro" id="IPR021109">
    <property type="entry name" value="Peptidase_aspartic_dom_sf"/>
</dbReference>
<feature type="non-terminal residue" evidence="2">
    <location>
        <position position="1107"/>
    </location>
</feature>
<dbReference type="InterPro" id="IPR050951">
    <property type="entry name" value="Retrovirus_Pol_polyprotein"/>
</dbReference>
<dbReference type="CDD" id="cd01647">
    <property type="entry name" value="RT_LTR"/>
    <property type="match status" value="1"/>
</dbReference>
<dbReference type="Pfam" id="PF00078">
    <property type="entry name" value="RVT_1"/>
    <property type="match status" value="1"/>
</dbReference>
<dbReference type="Gene3D" id="3.10.10.10">
    <property type="entry name" value="HIV Type 1 Reverse Transcriptase, subunit A, domain 1"/>
    <property type="match status" value="1"/>
</dbReference>
<dbReference type="InterPro" id="IPR000477">
    <property type="entry name" value="RT_dom"/>
</dbReference>
<dbReference type="OrthoDB" id="5968803at2759"/>
<dbReference type="PROSITE" id="PS50878">
    <property type="entry name" value="RT_POL"/>
    <property type="match status" value="1"/>
</dbReference>
<dbReference type="SUPFAM" id="SSF50630">
    <property type="entry name" value="Acid proteases"/>
    <property type="match status" value="1"/>
</dbReference>
<dbReference type="PANTHER" id="PTHR37984:SF13">
    <property type="entry name" value="RIBONUCLEASE H"/>
    <property type="match status" value="1"/>
</dbReference>
<dbReference type="EMBL" id="CACRXK020016663">
    <property type="protein sequence ID" value="CAB4030147.1"/>
    <property type="molecule type" value="Genomic_DNA"/>
</dbReference>
<dbReference type="Pfam" id="PF25597">
    <property type="entry name" value="SH3_retrovirus"/>
    <property type="match status" value="1"/>
</dbReference>
<evidence type="ECO:0000313" key="3">
    <source>
        <dbReference type="Proteomes" id="UP001152795"/>
    </source>
</evidence>
<dbReference type="Gene3D" id="3.30.70.270">
    <property type="match status" value="2"/>
</dbReference>
<name>A0A6S7JGF0_PARCT</name>
<dbReference type="InterPro" id="IPR013103">
    <property type="entry name" value="RVT_2"/>
</dbReference>